<feature type="domain" description="DUF4371" evidence="2">
    <location>
        <begin position="144"/>
        <end position="235"/>
    </location>
</feature>
<keyword evidence="3" id="KW-0436">Ligase</keyword>
<dbReference type="SUPFAM" id="SSF53098">
    <property type="entry name" value="Ribonuclease H-like"/>
    <property type="match status" value="1"/>
</dbReference>
<sequence length="521" mass="60869">MYSDGSDTDESQQNRSKFGPKKKSYSHKFCSEWLEDKNFRLWLAPSKKSPLHFHYKLCNDDNKGGKSAVHKHMNTSKHQRAAKSIQNVHSIQSHLGKATTLEKKTKEAEMRISMFISEHNISFRTSDHLVQLIKSIETQMRFENLIDKIRSQKFTMLINESTDKSATKNLAVVVRLLDFDNYIIRDQFLSLIEIRDGSALGIYNAIINFFTKHSVPYKNNLVGFAADGASTMFGRHHSVKTLLKNDIPNLYSMKCICHSLALVASYATQKIPDEIEKTVREIYTYFMYSFKRQTQYEEFQSFCEIKPHKILKPCQTRWLSLHVCIQRILEQLQALKLYFQSENNDNKANEIFKYINDPHFELYMSFLDFALPLLTSLNILFQKKVQYRVPDNFVKPEDIYIGGKCMALISDNSICKLSHTEKSVFINNCLNFYVECAHQLFQRFPFHSNEVKCLKSLSFLDARNINNIISIGPAAQYFESVLELNLNDLDREWRLLRNIDINFESEVIEFWRIVNNLKDPE</sequence>
<dbReference type="PANTHER" id="PTHR37162">
    <property type="entry name" value="HAT FAMILY DIMERISATION DOMAINCONTAINING PROTEIN-RELATED"/>
    <property type="match status" value="1"/>
</dbReference>
<dbReference type="Pfam" id="PF14291">
    <property type="entry name" value="DUF4371"/>
    <property type="match status" value="1"/>
</dbReference>
<accession>A0A6G0VSZ4</accession>
<evidence type="ECO:0000256" key="1">
    <source>
        <dbReference type="SAM" id="MobiDB-lite"/>
    </source>
</evidence>
<name>A0A6G0VSZ4_APHCR</name>
<organism evidence="3 4">
    <name type="scientific">Aphis craccivora</name>
    <name type="common">Cowpea aphid</name>
    <dbReference type="NCBI Taxonomy" id="307492"/>
    <lineage>
        <taxon>Eukaryota</taxon>
        <taxon>Metazoa</taxon>
        <taxon>Ecdysozoa</taxon>
        <taxon>Arthropoda</taxon>
        <taxon>Hexapoda</taxon>
        <taxon>Insecta</taxon>
        <taxon>Pterygota</taxon>
        <taxon>Neoptera</taxon>
        <taxon>Paraneoptera</taxon>
        <taxon>Hemiptera</taxon>
        <taxon>Sternorrhyncha</taxon>
        <taxon>Aphidomorpha</taxon>
        <taxon>Aphidoidea</taxon>
        <taxon>Aphididae</taxon>
        <taxon>Aphidini</taxon>
        <taxon>Aphis</taxon>
        <taxon>Aphis</taxon>
    </lineage>
</organism>
<dbReference type="AlphaFoldDB" id="A0A6G0VSZ4"/>
<feature type="non-terminal residue" evidence="3">
    <location>
        <position position="521"/>
    </location>
</feature>
<dbReference type="InterPro" id="IPR025398">
    <property type="entry name" value="DUF4371"/>
</dbReference>
<feature type="region of interest" description="Disordered" evidence="1">
    <location>
        <begin position="1"/>
        <end position="23"/>
    </location>
</feature>
<protein>
    <submittedName>
        <fullName evidence="3">E3 SUMO-protein ligase KIAA1586-like</fullName>
    </submittedName>
</protein>
<dbReference type="OrthoDB" id="6625780at2759"/>
<keyword evidence="4" id="KW-1185">Reference proteome</keyword>
<dbReference type="InterPro" id="IPR012337">
    <property type="entry name" value="RNaseH-like_sf"/>
</dbReference>
<dbReference type="GO" id="GO:0016874">
    <property type="term" value="F:ligase activity"/>
    <property type="evidence" value="ECO:0007669"/>
    <property type="project" value="UniProtKB-KW"/>
</dbReference>
<comment type="caution">
    <text evidence="3">The sequence shown here is derived from an EMBL/GenBank/DDBJ whole genome shotgun (WGS) entry which is preliminary data.</text>
</comment>
<reference evidence="3 4" key="1">
    <citation type="submission" date="2019-08" db="EMBL/GenBank/DDBJ databases">
        <title>Whole genome of Aphis craccivora.</title>
        <authorList>
            <person name="Voronova N.V."/>
            <person name="Shulinski R.S."/>
            <person name="Bandarenka Y.V."/>
            <person name="Zhorov D.G."/>
            <person name="Warner D."/>
        </authorList>
    </citation>
    <scope>NUCLEOTIDE SEQUENCE [LARGE SCALE GENOMIC DNA]</scope>
    <source>
        <strain evidence="3">180601</strain>
        <tissue evidence="3">Whole Body</tissue>
    </source>
</reference>
<dbReference type="Proteomes" id="UP000478052">
    <property type="component" value="Unassembled WGS sequence"/>
</dbReference>
<proteinExistence type="predicted"/>
<evidence type="ECO:0000313" key="3">
    <source>
        <dbReference type="EMBL" id="KAF0708071.1"/>
    </source>
</evidence>
<evidence type="ECO:0000313" key="4">
    <source>
        <dbReference type="Proteomes" id="UP000478052"/>
    </source>
</evidence>
<dbReference type="EMBL" id="VUJU01012292">
    <property type="protein sequence ID" value="KAF0708071.1"/>
    <property type="molecule type" value="Genomic_DNA"/>
</dbReference>
<feature type="compositionally biased region" description="Acidic residues" evidence="1">
    <location>
        <begin position="1"/>
        <end position="10"/>
    </location>
</feature>
<gene>
    <name evidence="3" type="ORF">FWK35_00035918</name>
</gene>
<dbReference type="PANTHER" id="PTHR37162:SF1">
    <property type="entry name" value="BED-TYPE DOMAIN-CONTAINING PROTEIN"/>
    <property type="match status" value="1"/>
</dbReference>
<evidence type="ECO:0000259" key="2">
    <source>
        <dbReference type="Pfam" id="PF14291"/>
    </source>
</evidence>